<keyword evidence="2" id="KW-1185">Reference proteome</keyword>
<proteinExistence type="predicted"/>
<dbReference type="Proteomes" id="UP000772591">
    <property type="component" value="Unassembled WGS sequence"/>
</dbReference>
<sequence length="182" mass="21134">MGQHRTGKVRCCTQFLPPPGFIEGADDLKKEEVANFIATRAPEDDPLLSEHLLELIEQAESEQKAKIIGVLFRRLVRSKISRDQFTDQVRFVNKIYIMDLFNFMHGYHNHYILEDGLGDILVNYRICKRTVSLASQQKNLLKQETEQYIKVSYEITGVGNKFLKSLHDAYTDMIDQKHMLED</sequence>
<protein>
    <submittedName>
        <fullName evidence="1">Uncharacterized protein</fullName>
    </submittedName>
</protein>
<accession>A0ABS3AN96</accession>
<evidence type="ECO:0000313" key="1">
    <source>
        <dbReference type="EMBL" id="MBN3968648.1"/>
    </source>
</evidence>
<organism evidence="1 2">
    <name type="scientific">Pseudomonas gregormendelii</name>
    <dbReference type="NCBI Taxonomy" id="1628277"/>
    <lineage>
        <taxon>Bacteria</taxon>
        <taxon>Pseudomonadati</taxon>
        <taxon>Pseudomonadota</taxon>
        <taxon>Gammaproteobacteria</taxon>
        <taxon>Pseudomonadales</taxon>
        <taxon>Pseudomonadaceae</taxon>
        <taxon>Pseudomonas</taxon>
    </lineage>
</organism>
<reference evidence="1 2" key="1">
    <citation type="journal article" date="2021" name="Int. J. Syst. Evol. Microbiol.">
        <title>Pseudomonas piscium sp. nov., Pseudomonas pisciculturae sp. nov., Pseudomonas mucoides sp. nov. and Pseudomonas neuropathica sp. nov. isolated from rainbow trout.</title>
        <authorList>
            <person name="Duman M."/>
            <person name="Mulet M."/>
            <person name="Altun S."/>
            <person name="Saticioglu I.B."/>
            <person name="Gomila M."/>
            <person name="Lalucat J."/>
            <person name="Garcia-Valdes E."/>
        </authorList>
    </citation>
    <scope>NUCLEOTIDE SEQUENCE [LARGE SCALE GENOMIC DNA]</scope>
    <source>
        <strain evidence="1 2">LMG 28632</strain>
    </source>
</reference>
<dbReference type="EMBL" id="JADEVO010000062">
    <property type="protein sequence ID" value="MBN3968648.1"/>
    <property type="molecule type" value="Genomic_DNA"/>
</dbReference>
<gene>
    <name evidence="1" type="ORF">IMW75_25680</name>
</gene>
<evidence type="ECO:0000313" key="2">
    <source>
        <dbReference type="Proteomes" id="UP000772591"/>
    </source>
</evidence>
<name>A0ABS3AN96_9PSED</name>
<comment type="caution">
    <text evidence="1">The sequence shown here is derived from an EMBL/GenBank/DDBJ whole genome shotgun (WGS) entry which is preliminary data.</text>
</comment>